<dbReference type="EMBL" id="VVIM01000003">
    <property type="protein sequence ID" value="KAB0801504.1"/>
    <property type="molecule type" value="Genomic_DNA"/>
</dbReference>
<dbReference type="PROSITE" id="PS01066">
    <property type="entry name" value="UPP_SYNTHASE"/>
    <property type="match status" value="1"/>
</dbReference>
<dbReference type="Gene3D" id="3.40.1180.10">
    <property type="entry name" value="Decaprenyl diphosphate synthase-like"/>
    <property type="match status" value="1"/>
</dbReference>
<name>A0A1Y1L496_PHOPY</name>
<dbReference type="EMBL" id="GEZM01066969">
    <property type="protein sequence ID" value="JAV67611.1"/>
    <property type="molecule type" value="Transcribed_RNA"/>
</dbReference>
<dbReference type="InterPro" id="IPR018520">
    <property type="entry name" value="UPP_synth-like_CS"/>
</dbReference>
<evidence type="ECO:0000313" key="9">
    <source>
        <dbReference type="Proteomes" id="UP000327044"/>
    </source>
</evidence>
<dbReference type="FunFam" id="3.40.1180.10:FF:000005">
    <property type="entry name" value="Alkyl transferase"/>
    <property type="match status" value="1"/>
</dbReference>
<evidence type="ECO:0000256" key="1">
    <source>
        <dbReference type="ARBA" id="ARBA00005432"/>
    </source>
</evidence>
<gene>
    <name evidence="8" type="ORF">PPYR_05858</name>
    <name evidence="7" type="ORF">PPYR_06121</name>
</gene>
<keyword evidence="3" id="KW-0460">Magnesium</keyword>
<reference evidence="7" key="3">
    <citation type="submission" date="2019-08" db="EMBL/GenBank/DDBJ databases">
        <authorList>
            <consortium name="Photinus pyralis genome working group"/>
            <person name="Fallon T.R."/>
            <person name="Sander Lower S.E."/>
            <person name="Weng J.-K."/>
        </authorList>
    </citation>
    <scope>NUCLEOTIDE SEQUENCE</scope>
    <source>
        <strain evidence="7">1611_PpyrPB1</strain>
        <tissue evidence="7">Whole body</tissue>
    </source>
</reference>
<dbReference type="EMBL" id="VVIM01000004">
    <property type="protein sequence ID" value="KAB0800381.1"/>
    <property type="molecule type" value="Genomic_DNA"/>
</dbReference>
<dbReference type="GO" id="GO:0016094">
    <property type="term" value="P:polyprenol biosynthetic process"/>
    <property type="evidence" value="ECO:0007669"/>
    <property type="project" value="TreeGrafter"/>
</dbReference>
<dbReference type="PANTHER" id="PTHR10291">
    <property type="entry name" value="DEHYDRODOLICHYL DIPHOSPHATE SYNTHASE FAMILY MEMBER"/>
    <property type="match status" value="1"/>
</dbReference>
<evidence type="ECO:0000313" key="7">
    <source>
        <dbReference type="EMBL" id="KAB0800381.1"/>
    </source>
</evidence>
<dbReference type="HAMAP" id="MF_01139">
    <property type="entry name" value="ISPT"/>
    <property type="match status" value="1"/>
</dbReference>
<sequence length="284" mass="33090">MWLYEYVVHFLKIFFANVLKCGPIPRHIAFIMDGNRRYAKKKNMPPWEGHSVGGRKLSEIRDWCELFGIEEMTVYAFSIENFNRSAIEVEKLTKLMRDLILEALDDEESSIKINAIGNLSLIPKQTLQVIAKGVSETAAKKSPLNVAISYTSREEITNALNLILEGVRSDALRIEDITEDLISQCMYTGQSPAPDILIRTSGEHRLSDFLLWQLKDTVIHFERALWPDYSFFHFCAMIFVYQLRTRRQSRSECKLAKITNPRIDEFVKKVHEQRKQQIEQFLRE</sequence>
<evidence type="ECO:0000313" key="6">
    <source>
        <dbReference type="EMBL" id="JAV67611.1"/>
    </source>
</evidence>
<dbReference type="Proteomes" id="UP000327044">
    <property type="component" value="Unassembled WGS sequence"/>
</dbReference>
<dbReference type="SUPFAM" id="SSF64005">
    <property type="entry name" value="Undecaprenyl diphosphate synthase"/>
    <property type="match status" value="1"/>
</dbReference>
<dbReference type="GO" id="GO:1904423">
    <property type="term" value="C:dehydrodolichyl diphosphate synthase complex"/>
    <property type="evidence" value="ECO:0007669"/>
    <property type="project" value="TreeGrafter"/>
</dbReference>
<comment type="catalytic activity">
    <reaction evidence="4">
        <text>n isopentenyl diphosphate + (2E,6E)-farnesyl diphosphate = a di-trans,poly-cis-polyprenyl diphosphate + n diphosphate</text>
        <dbReference type="Rhea" id="RHEA:53008"/>
        <dbReference type="Rhea" id="RHEA-COMP:19494"/>
        <dbReference type="ChEBI" id="CHEBI:33019"/>
        <dbReference type="ChEBI" id="CHEBI:128769"/>
        <dbReference type="ChEBI" id="CHEBI:136960"/>
        <dbReference type="ChEBI" id="CHEBI:175763"/>
        <dbReference type="EC" id="2.5.1.87"/>
    </reaction>
</comment>
<proteinExistence type="inferred from homology"/>
<protein>
    <recommendedName>
        <fullName evidence="5">Alkyl transferase</fullName>
        <ecNumber evidence="5">2.5.1.-</ecNumber>
    </recommendedName>
</protein>
<dbReference type="AlphaFoldDB" id="A0A1Y1L496"/>
<dbReference type="GO" id="GO:0005783">
    <property type="term" value="C:endoplasmic reticulum"/>
    <property type="evidence" value="ECO:0007669"/>
    <property type="project" value="TreeGrafter"/>
</dbReference>
<dbReference type="Pfam" id="PF01255">
    <property type="entry name" value="Prenyltransf"/>
    <property type="match status" value="1"/>
</dbReference>
<dbReference type="InterPro" id="IPR001441">
    <property type="entry name" value="UPP_synth-like"/>
</dbReference>
<evidence type="ECO:0000256" key="4">
    <source>
        <dbReference type="ARBA" id="ARBA00047353"/>
    </source>
</evidence>
<dbReference type="InterPro" id="IPR036424">
    <property type="entry name" value="UPP_synth-like_sf"/>
</dbReference>
<reference evidence="7 9" key="2">
    <citation type="journal article" date="2018" name="Elife">
        <title>Firefly genomes illuminate parallel origins of bioluminescence in beetles.</title>
        <authorList>
            <person name="Fallon T.R."/>
            <person name="Lower S.E."/>
            <person name="Chang C.H."/>
            <person name="Bessho-Uehara M."/>
            <person name="Martin G.J."/>
            <person name="Bewick A.J."/>
            <person name="Behringer M."/>
            <person name="Debat H.J."/>
            <person name="Wong I."/>
            <person name="Day J.C."/>
            <person name="Suvorov A."/>
            <person name="Silva C.J."/>
            <person name="Stanger-Hall K.F."/>
            <person name="Hall D.W."/>
            <person name="Schmitz R.J."/>
            <person name="Nelson D.R."/>
            <person name="Lewis S.M."/>
            <person name="Shigenobu S."/>
            <person name="Bybee S.M."/>
            <person name="Larracuente A.M."/>
            <person name="Oba Y."/>
            <person name="Weng J.K."/>
        </authorList>
    </citation>
    <scope>NUCLEOTIDE SEQUENCE [LARGE SCALE GENOMIC DNA]</scope>
    <source>
        <strain evidence="7">1611_PpyrPB1</strain>
        <tissue evidence="7">Whole body</tissue>
    </source>
</reference>
<evidence type="ECO:0000256" key="5">
    <source>
        <dbReference type="RuleBase" id="RU363018"/>
    </source>
</evidence>
<keyword evidence="2 5" id="KW-0808">Transferase</keyword>
<dbReference type="EC" id="2.5.1.-" evidence="5"/>
<comment type="similarity">
    <text evidence="1 5">Belongs to the UPP synthase family.</text>
</comment>
<keyword evidence="9" id="KW-1185">Reference proteome</keyword>
<dbReference type="GO" id="GO:0045547">
    <property type="term" value="F:ditrans,polycis-polyprenyl diphosphate synthase [(2E,6E)-farnesyl diphosphate specific] activity"/>
    <property type="evidence" value="ECO:0007669"/>
    <property type="project" value="UniProtKB-EC"/>
</dbReference>
<reference evidence="6" key="1">
    <citation type="journal article" date="2016" name="Sci. Rep.">
        <title>Molecular characterization of firefly nuptial gifts: a multi-omics approach sheds light on postcopulatory sexual selection.</title>
        <authorList>
            <person name="Al-Wathiqui N."/>
            <person name="Fallon T.R."/>
            <person name="South A."/>
            <person name="Weng J.K."/>
            <person name="Lewis S.M."/>
        </authorList>
    </citation>
    <scope>NUCLEOTIDE SEQUENCE</scope>
</reference>
<evidence type="ECO:0000313" key="8">
    <source>
        <dbReference type="EMBL" id="KAB0801504.1"/>
    </source>
</evidence>
<accession>A0A1Y1L496</accession>
<dbReference type="PANTHER" id="PTHR10291:SF43">
    <property type="entry name" value="DEHYDRODOLICHYL DIPHOSPHATE SYNTHASE COMPLEX SUBUNIT DHDDS"/>
    <property type="match status" value="1"/>
</dbReference>
<evidence type="ECO:0000256" key="3">
    <source>
        <dbReference type="ARBA" id="ARBA00022842"/>
    </source>
</evidence>
<dbReference type="InParanoid" id="A0A1Y1L496"/>
<organism evidence="6">
    <name type="scientific">Photinus pyralis</name>
    <name type="common">Common eastern firefly</name>
    <name type="synonym">Lampyris pyralis</name>
    <dbReference type="NCBI Taxonomy" id="7054"/>
    <lineage>
        <taxon>Eukaryota</taxon>
        <taxon>Metazoa</taxon>
        <taxon>Ecdysozoa</taxon>
        <taxon>Arthropoda</taxon>
        <taxon>Hexapoda</taxon>
        <taxon>Insecta</taxon>
        <taxon>Pterygota</taxon>
        <taxon>Neoptera</taxon>
        <taxon>Endopterygota</taxon>
        <taxon>Coleoptera</taxon>
        <taxon>Polyphaga</taxon>
        <taxon>Elateriformia</taxon>
        <taxon>Elateroidea</taxon>
        <taxon>Lampyridae</taxon>
        <taxon>Lampyrinae</taxon>
        <taxon>Photinus</taxon>
    </lineage>
</organism>
<dbReference type="NCBIfam" id="TIGR00055">
    <property type="entry name" value="uppS"/>
    <property type="match status" value="1"/>
</dbReference>
<evidence type="ECO:0000256" key="2">
    <source>
        <dbReference type="ARBA" id="ARBA00022679"/>
    </source>
</evidence>
<dbReference type="CDD" id="cd00475">
    <property type="entry name" value="Cis_IPPS"/>
    <property type="match status" value="1"/>
</dbReference>